<evidence type="ECO:0000256" key="4">
    <source>
        <dbReference type="ARBA" id="ARBA00017063"/>
    </source>
</evidence>
<dbReference type="InterPro" id="IPR031818">
    <property type="entry name" value="Hri1"/>
</dbReference>
<evidence type="ECO:0000256" key="1">
    <source>
        <dbReference type="ARBA" id="ARBA00004123"/>
    </source>
</evidence>
<dbReference type="GO" id="GO:0005737">
    <property type="term" value="C:cytoplasm"/>
    <property type="evidence" value="ECO:0007669"/>
    <property type="project" value="UniProtKB-SubCell"/>
</dbReference>
<dbReference type="InParanoid" id="F0X9S5"/>
<keyword evidence="6" id="KW-0539">Nucleus</keyword>
<gene>
    <name evidence="7" type="ORF">CMQ_4033</name>
</gene>
<dbReference type="STRING" id="655863.F0X9S5"/>
<keyword evidence="8" id="KW-1185">Reference proteome</keyword>
<protein>
    <recommendedName>
        <fullName evidence="4">Protein HRI1</fullName>
    </recommendedName>
</protein>
<reference evidence="7 8" key="1">
    <citation type="journal article" date="2011" name="Proc. Natl. Acad. Sci. U.S.A.">
        <title>Genome and transcriptome analyses of the mountain pine beetle-fungal symbiont Grosmannia clavigera, a lodgepole pine pathogen.</title>
        <authorList>
            <person name="DiGuistini S."/>
            <person name="Wang Y."/>
            <person name="Liao N.Y."/>
            <person name="Taylor G."/>
            <person name="Tanguay P."/>
            <person name="Feau N."/>
            <person name="Henrissat B."/>
            <person name="Chan S.K."/>
            <person name="Hesse-Orce U."/>
            <person name="Alamouti S.M."/>
            <person name="Tsui C.K.M."/>
            <person name="Docking R.T."/>
            <person name="Levasseur A."/>
            <person name="Haridas S."/>
            <person name="Robertson G."/>
            <person name="Birol I."/>
            <person name="Holt R.A."/>
            <person name="Marra M.A."/>
            <person name="Hamelin R.C."/>
            <person name="Hirst M."/>
            <person name="Jones S.J.M."/>
            <person name="Bohlmann J."/>
            <person name="Breuil C."/>
        </authorList>
    </citation>
    <scope>NUCLEOTIDE SEQUENCE [LARGE SCALE GENOMIC DNA]</scope>
    <source>
        <strain evidence="8">kw1407 / UAMH 11150</strain>
    </source>
</reference>
<dbReference type="RefSeq" id="XP_014175446.1">
    <property type="nucleotide sequence ID" value="XM_014319971.1"/>
</dbReference>
<dbReference type="EMBL" id="GL629735">
    <property type="protein sequence ID" value="EFX05964.1"/>
    <property type="molecule type" value="Genomic_DNA"/>
</dbReference>
<dbReference type="GO" id="GO:0005634">
    <property type="term" value="C:nucleus"/>
    <property type="evidence" value="ECO:0007669"/>
    <property type="project" value="UniProtKB-SubCell"/>
</dbReference>
<dbReference type="AlphaFoldDB" id="F0X9S5"/>
<comment type="subcellular location">
    <subcellularLocation>
        <location evidence="2">Cytoplasm</location>
    </subcellularLocation>
    <subcellularLocation>
        <location evidence="1">Nucleus</location>
    </subcellularLocation>
</comment>
<evidence type="ECO:0000313" key="7">
    <source>
        <dbReference type="EMBL" id="EFX05964.1"/>
    </source>
</evidence>
<dbReference type="InterPro" id="IPR038744">
    <property type="entry name" value="Hri1_N"/>
</dbReference>
<dbReference type="Gene3D" id="2.40.128.320">
    <property type="entry name" value="Protein HRI1, N-terminal domain"/>
    <property type="match status" value="1"/>
</dbReference>
<dbReference type="InterPro" id="IPR043047">
    <property type="entry name" value="Hri1_N_sf"/>
</dbReference>
<comment type="similarity">
    <text evidence="3">Belongs to the HRI1 family.</text>
</comment>
<dbReference type="GeneID" id="25977200"/>
<evidence type="ECO:0000256" key="3">
    <source>
        <dbReference type="ARBA" id="ARBA00005229"/>
    </source>
</evidence>
<accession>F0X9S5</accession>
<organism evidence="8">
    <name type="scientific">Grosmannia clavigera (strain kw1407 / UAMH 11150)</name>
    <name type="common">Blue stain fungus</name>
    <name type="synonym">Graphiocladiella clavigera</name>
    <dbReference type="NCBI Taxonomy" id="655863"/>
    <lineage>
        <taxon>Eukaryota</taxon>
        <taxon>Fungi</taxon>
        <taxon>Dikarya</taxon>
        <taxon>Ascomycota</taxon>
        <taxon>Pezizomycotina</taxon>
        <taxon>Sordariomycetes</taxon>
        <taxon>Sordariomycetidae</taxon>
        <taxon>Ophiostomatales</taxon>
        <taxon>Ophiostomataceae</taxon>
        <taxon>Leptographium</taxon>
    </lineage>
</organism>
<dbReference type="CDD" id="cd11692">
    <property type="entry name" value="HRI1_N_like"/>
    <property type="match status" value="1"/>
</dbReference>
<dbReference type="OrthoDB" id="4045395at2759"/>
<dbReference type="Proteomes" id="UP000007796">
    <property type="component" value="Unassembled WGS sequence"/>
</dbReference>
<proteinExistence type="inferred from homology"/>
<dbReference type="HOGENOM" id="CLU_060351_0_0_1"/>
<evidence type="ECO:0000256" key="5">
    <source>
        <dbReference type="ARBA" id="ARBA00022490"/>
    </source>
</evidence>
<sequence>MTIRLSTRISIRWGDDSPSEPTTTLVMSVDGYFMDLRVNKSDDSVDWAFAGRREIVSQDPLHCRWHHIIDSRHIFDPDEGEFENLSNGDSLETGSMSCPEKGGVVTPYEEVWRSIQPTAGLERGWILQREEDDGSKTITFLGRVGSVFFAMKQQPPSGHLTVRREELQTAEAGSDKAPQWVTKYHSGNATLPSLANAGLLNFPDELTWKVGDEVTIQGQLYTVRAQHS</sequence>
<evidence type="ECO:0000313" key="8">
    <source>
        <dbReference type="Proteomes" id="UP000007796"/>
    </source>
</evidence>
<keyword evidence="5" id="KW-0963">Cytoplasm</keyword>
<dbReference type="eggNOG" id="ENOG502RHY2">
    <property type="taxonomic scope" value="Eukaryota"/>
</dbReference>
<name>F0X9S5_GROCL</name>
<evidence type="ECO:0000256" key="2">
    <source>
        <dbReference type="ARBA" id="ARBA00004496"/>
    </source>
</evidence>
<dbReference type="Pfam" id="PF16815">
    <property type="entry name" value="HRI1"/>
    <property type="match status" value="1"/>
</dbReference>
<evidence type="ECO:0000256" key="6">
    <source>
        <dbReference type="ARBA" id="ARBA00023242"/>
    </source>
</evidence>